<keyword evidence="9" id="KW-0999">Mitochondrion inner membrane</keyword>
<evidence type="ECO:0000256" key="9">
    <source>
        <dbReference type="ARBA" id="ARBA00022792"/>
    </source>
</evidence>
<dbReference type="PANTHER" id="PTHR15224">
    <property type="entry name" value="NADH DEHYDROGENASE [UBIQUINONE] IRON-SULFUR PROTEIN 5"/>
    <property type="match status" value="1"/>
</dbReference>
<dbReference type="AlphaFoldDB" id="A0AAN6WU64"/>
<comment type="subcellular location">
    <subcellularLocation>
        <location evidence="3">Mitochondrion inner membrane</location>
        <topology evidence="3">Peripheral membrane protein</topology>
    </subcellularLocation>
    <subcellularLocation>
        <location evidence="2">Mitochondrion intermembrane space</location>
    </subcellularLocation>
</comment>
<keyword evidence="7" id="KW-0813">Transport</keyword>
<proteinExistence type="inferred from homology"/>
<keyword evidence="10" id="KW-0249">Electron transport</keyword>
<evidence type="ECO:0000256" key="3">
    <source>
        <dbReference type="ARBA" id="ARBA00004637"/>
    </source>
</evidence>
<evidence type="ECO:0000256" key="6">
    <source>
        <dbReference type="ARBA" id="ARBA00013482"/>
    </source>
</evidence>
<comment type="function">
    <text evidence="1">Accessory subunit of the mitochondrial membrane respiratory chain NADH dehydrogenase (Complex I), that is believed not to be involved in catalysis. Complex I functions in the transfer of electrons from NADH to the respiratory chain. The immediate electron acceptor for the enzyme is believed to be ubiquinone.</text>
</comment>
<evidence type="ECO:0000256" key="4">
    <source>
        <dbReference type="ARBA" id="ARBA00007372"/>
    </source>
</evidence>
<gene>
    <name evidence="17" type="ORF">QBC35DRAFT_383067</name>
</gene>
<dbReference type="PANTHER" id="PTHR15224:SF1">
    <property type="entry name" value="NADH DEHYDROGENASE [UBIQUINONE] IRON-SULFUR PROTEIN 5"/>
    <property type="match status" value="1"/>
</dbReference>
<comment type="caution">
    <text evidence="17">The sequence shown here is derived from an EMBL/GenBank/DDBJ whole genome shotgun (WGS) entry which is preliminary data.</text>
</comment>
<keyword evidence="18" id="KW-1185">Reference proteome</keyword>
<name>A0AAN6WU64_9PEZI</name>
<evidence type="ECO:0000256" key="5">
    <source>
        <dbReference type="ARBA" id="ARBA00011261"/>
    </source>
</evidence>
<comment type="subunit">
    <text evidence="5">Mammalian complex I is composed of 45 different subunits. This is a component of the iron-sulfur (IP) fragment of the enzyme.</text>
</comment>
<feature type="disulfide bond" evidence="16">
    <location>
        <begin position="14"/>
        <end position="50"/>
    </location>
</feature>
<accession>A0AAN6WU64</accession>
<dbReference type="GO" id="GO:0032981">
    <property type="term" value="P:mitochondrial respiratory chain complex I assembly"/>
    <property type="evidence" value="ECO:0007669"/>
    <property type="project" value="TreeGrafter"/>
</dbReference>
<keyword evidence="13 16" id="KW-1015">Disulfide bond</keyword>
<evidence type="ECO:0000256" key="15">
    <source>
        <dbReference type="ARBA" id="ARBA00032739"/>
    </source>
</evidence>
<evidence type="ECO:0000256" key="1">
    <source>
        <dbReference type="ARBA" id="ARBA00003195"/>
    </source>
</evidence>
<evidence type="ECO:0000256" key="16">
    <source>
        <dbReference type="PIRSR" id="PIRSR619342-50"/>
    </source>
</evidence>
<feature type="disulfide bond" evidence="16">
    <location>
        <begin position="24"/>
        <end position="40"/>
    </location>
</feature>
<reference evidence="17" key="1">
    <citation type="journal article" date="2023" name="Mol. Phylogenet. Evol.">
        <title>Genome-scale phylogeny and comparative genomics of the fungal order Sordariales.</title>
        <authorList>
            <person name="Hensen N."/>
            <person name="Bonometti L."/>
            <person name="Westerberg I."/>
            <person name="Brannstrom I.O."/>
            <person name="Guillou S."/>
            <person name="Cros-Aarteil S."/>
            <person name="Calhoun S."/>
            <person name="Haridas S."/>
            <person name="Kuo A."/>
            <person name="Mondo S."/>
            <person name="Pangilinan J."/>
            <person name="Riley R."/>
            <person name="LaButti K."/>
            <person name="Andreopoulos B."/>
            <person name="Lipzen A."/>
            <person name="Chen C."/>
            <person name="Yan M."/>
            <person name="Daum C."/>
            <person name="Ng V."/>
            <person name="Clum A."/>
            <person name="Steindorff A."/>
            <person name="Ohm R.A."/>
            <person name="Martin F."/>
            <person name="Silar P."/>
            <person name="Natvig D.O."/>
            <person name="Lalanne C."/>
            <person name="Gautier V."/>
            <person name="Ament-Velasquez S.L."/>
            <person name="Kruys A."/>
            <person name="Hutchinson M.I."/>
            <person name="Powell A.J."/>
            <person name="Barry K."/>
            <person name="Miller A.N."/>
            <person name="Grigoriev I.V."/>
            <person name="Debuchy R."/>
            <person name="Gladieux P."/>
            <person name="Hiltunen Thoren M."/>
            <person name="Johannesson H."/>
        </authorList>
    </citation>
    <scope>NUCLEOTIDE SEQUENCE</scope>
    <source>
        <strain evidence="17">PSN309</strain>
    </source>
</reference>
<keyword evidence="12" id="KW-0472">Membrane</keyword>
<dbReference type="GO" id="GO:0005758">
    <property type="term" value="C:mitochondrial intermembrane space"/>
    <property type="evidence" value="ECO:0007669"/>
    <property type="project" value="UniProtKB-SubCell"/>
</dbReference>
<keyword evidence="8" id="KW-0679">Respiratory chain</keyword>
<evidence type="ECO:0000256" key="8">
    <source>
        <dbReference type="ARBA" id="ARBA00022660"/>
    </source>
</evidence>
<reference evidence="17" key="2">
    <citation type="submission" date="2023-05" db="EMBL/GenBank/DDBJ databases">
        <authorList>
            <consortium name="Lawrence Berkeley National Laboratory"/>
            <person name="Steindorff A."/>
            <person name="Hensen N."/>
            <person name="Bonometti L."/>
            <person name="Westerberg I."/>
            <person name="Brannstrom I.O."/>
            <person name="Guillou S."/>
            <person name="Cros-Aarteil S."/>
            <person name="Calhoun S."/>
            <person name="Haridas S."/>
            <person name="Kuo A."/>
            <person name="Mondo S."/>
            <person name="Pangilinan J."/>
            <person name="Riley R."/>
            <person name="Labutti K."/>
            <person name="Andreopoulos B."/>
            <person name="Lipzen A."/>
            <person name="Chen C."/>
            <person name="Yanf M."/>
            <person name="Daum C."/>
            <person name="Ng V."/>
            <person name="Clum A."/>
            <person name="Ohm R."/>
            <person name="Martin F."/>
            <person name="Silar P."/>
            <person name="Natvig D."/>
            <person name="Lalanne C."/>
            <person name="Gautier V."/>
            <person name="Ament-Velasquez S.L."/>
            <person name="Kruys A."/>
            <person name="Hutchinson M.I."/>
            <person name="Powell A.J."/>
            <person name="Barry K."/>
            <person name="Miller A.N."/>
            <person name="Grigoriev I.V."/>
            <person name="Debuchy R."/>
            <person name="Gladieux P."/>
            <person name="Thoren M.H."/>
            <person name="Johannesson H."/>
        </authorList>
    </citation>
    <scope>NUCLEOTIDE SEQUENCE</scope>
    <source>
        <strain evidence="17">PSN309</strain>
    </source>
</reference>
<evidence type="ECO:0000256" key="7">
    <source>
        <dbReference type="ARBA" id="ARBA00022448"/>
    </source>
</evidence>
<dbReference type="CDD" id="cd24141">
    <property type="entry name" value="NDUFS5-like"/>
    <property type="match status" value="1"/>
</dbReference>
<dbReference type="EMBL" id="MU864391">
    <property type="protein sequence ID" value="KAK4188219.1"/>
    <property type="molecule type" value="Genomic_DNA"/>
</dbReference>
<keyword evidence="11" id="KW-0496">Mitochondrion</keyword>
<comment type="similarity">
    <text evidence="4">Belongs to the complex I NDUFS5 subunit family.</text>
</comment>
<evidence type="ECO:0000256" key="12">
    <source>
        <dbReference type="ARBA" id="ARBA00023136"/>
    </source>
</evidence>
<organism evidence="17 18">
    <name type="scientific">Podospora australis</name>
    <dbReference type="NCBI Taxonomy" id="1536484"/>
    <lineage>
        <taxon>Eukaryota</taxon>
        <taxon>Fungi</taxon>
        <taxon>Dikarya</taxon>
        <taxon>Ascomycota</taxon>
        <taxon>Pezizomycotina</taxon>
        <taxon>Sordariomycetes</taxon>
        <taxon>Sordariomycetidae</taxon>
        <taxon>Sordariales</taxon>
        <taxon>Podosporaceae</taxon>
        <taxon>Podospora</taxon>
    </lineage>
</organism>
<protein>
    <recommendedName>
        <fullName evidence="6">NADH dehydrogenase [ubiquinone] iron-sulfur protein 5</fullName>
    </recommendedName>
    <alternativeName>
        <fullName evidence="14">Complex I-15 kDa</fullName>
    </alternativeName>
    <alternativeName>
        <fullName evidence="15">NADH-ubiquinone oxidoreductase 15 kDa subunit</fullName>
    </alternativeName>
</protein>
<evidence type="ECO:0000256" key="13">
    <source>
        <dbReference type="ARBA" id="ARBA00023157"/>
    </source>
</evidence>
<evidence type="ECO:0000313" key="18">
    <source>
        <dbReference type="Proteomes" id="UP001302126"/>
    </source>
</evidence>
<dbReference type="Proteomes" id="UP001302126">
    <property type="component" value="Unassembled WGS sequence"/>
</dbReference>
<evidence type="ECO:0000256" key="10">
    <source>
        <dbReference type="ARBA" id="ARBA00022982"/>
    </source>
</evidence>
<dbReference type="GO" id="GO:0005743">
    <property type="term" value="C:mitochondrial inner membrane"/>
    <property type="evidence" value="ECO:0007669"/>
    <property type="project" value="UniProtKB-SubCell"/>
</dbReference>
<sequence>MASGYGLNGGPSRCFPFWQELLSCYVINTNEDDDSGKKKCLGPMEDYYECLHHRKEAARVLALQAAYRKAEAQKLKENPPTAGQIRNLGLLDKEDDTKKVLGAS</sequence>
<evidence type="ECO:0000256" key="14">
    <source>
        <dbReference type="ARBA" id="ARBA00031222"/>
    </source>
</evidence>
<evidence type="ECO:0000256" key="11">
    <source>
        <dbReference type="ARBA" id="ARBA00023128"/>
    </source>
</evidence>
<evidence type="ECO:0000313" key="17">
    <source>
        <dbReference type="EMBL" id="KAK4188219.1"/>
    </source>
</evidence>
<evidence type="ECO:0000256" key="2">
    <source>
        <dbReference type="ARBA" id="ARBA00004569"/>
    </source>
</evidence>
<dbReference type="InterPro" id="IPR019342">
    <property type="entry name" value="NADH_UbQ_OxRdtase_FeS-su5"/>
</dbReference>